<dbReference type="Proteomes" id="UP001295469">
    <property type="component" value="Chromosome C06"/>
</dbReference>
<dbReference type="EMBL" id="HG994370">
    <property type="protein sequence ID" value="CAF2054459.1"/>
    <property type="molecule type" value="Genomic_DNA"/>
</dbReference>
<name>A0A816PXZ4_BRANA</name>
<sequence length="298" mass="34707">MCSRAPTTWYNALDDAKLPQTKDKPGIYHKSEFCQVKDILERYRNLNLGKDVSAVLGQKKVKPGRKVKQWGLQLLGKDLSQVKDILERYRNLSDREKIKKNTNLSQFYNKKPVDEKRRSLTDAEKALELSILCENEICVIHCDREGNLVNTYPEDQCQVKDILKRYNRLSDREKIKKNTNLSQFYNKKLVDEKRRALTDAEERKKFTKKVGDFKGSLQDQFLILQDRARDLLYSQDHQTEPDQSRCLAAMSEQNHNFPAPSSGFFPHNDFSFSLIDEDPLMKFCPPVIDNLVSDINNK</sequence>
<organism evidence="1">
    <name type="scientific">Brassica napus</name>
    <name type="common">Rape</name>
    <dbReference type="NCBI Taxonomy" id="3708"/>
    <lineage>
        <taxon>Eukaryota</taxon>
        <taxon>Viridiplantae</taxon>
        <taxon>Streptophyta</taxon>
        <taxon>Embryophyta</taxon>
        <taxon>Tracheophyta</taxon>
        <taxon>Spermatophyta</taxon>
        <taxon>Magnoliopsida</taxon>
        <taxon>eudicotyledons</taxon>
        <taxon>Gunneridae</taxon>
        <taxon>Pentapetalae</taxon>
        <taxon>rosids</taxon>
        <taxon>malvids</taxon>
        <taxon>Brassicales</taxon>
        <taxon>Brassicaceae</taxon>
        <taxon>Brassiceae</taxon>
        <taxon>Brassica</taxon>
    </lineage>
</organism>
<reference evidence="1" key="1">
    <citation type="submission" date="2021-01" db="EMBL/GenBank/DDBJ databases">
        <authorList>
            <consortium name="Genoscope - CEA"/>
            <person name="William W."/>
        </authorList>
    </citation>
    <scope>NUCLEOTIDE SEQUENCE</scope>
</reference>
<dbReference type="InterPro" id="IPR036879">
    <property type="entry name" value="TF_MADSbox_sf"/>
</dbReference>
<evidence type="ECO:0000313" key="1">
    <source>
        <dbReference type="EMBL" id="CAF2054459.1"/>
    </source>
</evidence>
<dbReference type="GO" id="GO:0046983">
    <property type="term" value="F:protein dimerization activity"/>
    <property type="evidence" value="ECO:0007669"/>
    <property type="project" value="InterPro"/>
</dbReference>
<proteinExistence type="predicted"/>
<gene>
    <name evidence="1" type="ORF">DARMORV10_C06P03600.1</name>
</gene>
<dbReference type="SUPFAM" id="SSF55455">
    <property type="entry name" value="SRF-like"/>
    <property type="match status" value="1"/>
</dbReference>
<dbReference type="GO" id="GO:0003677">
    <property type="term" value="F:DNA binding"/>
    <property type="evidence" value="ECO:0007669"/>
    <property type="project" value="InterPro"/>
</dbReference>
<accession>A0A816PXZ4</accession>
<protein>
    <submittedName>
        <fullName evidence="1">(rape) hypothetical protein</fullName>
    </submittedName>
</protein>
<dbReference type="AlphaFoldDB" id="A0A816PXZ4"/>
<dbReference type="Gene3D" id="3.40.1810.10">
    <property type="entry name" value="Transcription factor, MADS-box"/>
    <property type="match status" value="1"/>
</dbReference>